<keyword evidence="2" id="KW-1185">Reference proteome</keyword>
<dbReference type="OrthoDB" id="3224367at2759"/>
<proteinExistence type="predicted"/>
<dbReference type="Proteomes" id="UP000807025">
    <property type="component" value="Unassembled WGS sequence"/>
</dbReference>
<protein>
    <submittedName>
        <fullName evidence="1">Uncharacterized protein</fullName>
    </submittedName>
</protein>
<dbReference type="EMBL" id="MU154537">
    <property type="protein sequence ID" value="KAF9498433.1"/>
    <property type="molecule type" value="Genomic_DNA"/>
</dbReference>
<reference evidence="1" key="1">
    <citation type="submission" date="2020-11" db="EMBL/GenBank/DDBJ databases">
        <authorList>
            <consortium name="DOE Joint Genome Institute"/>
            <person name="Ahrendt S."/>
            <person name="Riley R."/>
            <person name="Andreopoulos W."/>
            <person name="Labutti K."/>
            <person name="Pangilinan J."/>
            <person name="Ruiz-Duenas F.J."/>
            <person name="Barrasa J.M."/>
            <person name="Sanchez-Garcia M."/>
            <person name="Camarero S."/>
            <person name="Miyauchi S."/>
            <person name="Serrano A."/>
            <person name="Linde D."/>
            <person name="Babiker R."/>
            <person name="Drula E."/>
            <person name="Ayuso-Fernandez I."/>
            <person name="Pacheco R."/>
            <person name="Padilla G."/>
            <person name="Ferreira P."/>
            <person name="Barriuso J."/>
            <person name="Kellner H."/>
            <person name="Castanera R."/>
            <person name="Alfaro M."/>
            <person name="Ramirez L."/>
            <person name="Pisabarro A.G."/>
            <person name="Kuo A."/>
            <person name="Tritt A."/>
            <person name="Lipzen A."/>
            <person name="He G."/>
            <person name="Yan M."/>
            <person name="Ng V."/>
            <person name="Cullen D."/>
            <person name="Martin F."/>
            <person name="Rosso M.-N."/>
            <person name="Henrissat B."/>
            <person name="Hibbett D."/>
            <person name="Martinez A.T."/>
            <person name="Grigoriev I.V."/>
        </authorList>
    </citation>
    <scope>NUCLEOTIDE SEQUENCE</scope>
    <source>
        <strain evidence="1">ATCC 90797</strain>
    </source>
</reference>
<sequence length="271" mass="29522">MPSIFSKDSTTNIDLPKFDSLLVKGSYPPSAPIHLCLSHIAESGPSHSAVILTPSKEQWQGALLAENDPWLQRNSGTGTVAALSRRINVLYPPTPHHMVFLLSMFHAADPSSDPSWSTKTTFPTPPSLIVLHELSSYFTSGTEAAASSQPTLSSYLDLVVNALAAASSLSKHPSNGTSTRVSLALFDSGMDTLRLPILKVPRLSHPHIGVPGEEPDEPRVEAVYQFVRKYFEFILELTLEDRDEAPPSSTAPARKSARLLQKDQLISEIIM</sequence>
<evidence type="ECO:0000313" key="2">
    <source>
        <dbReference type="Proteomes" id="UP000807025"/>
    </source>
</evidence>
<comment type="caution">
    <text evidence="1">The sequence shown here is derived from an EMBL/GenBank/DDBJ whole genome shotgun (WGS) entry which is preliminary data.</text>
</comment>
<evidence type="ECO:0000313" key="1">
    <source>
        <dbReference type="EMBL" id="KAF9498433.1"/>
    </source>
</evidence>
<organism evidence="1 2">
    <name type="scientific">Pleurotus eryngii</name>
    <name type="common">Boletus of the steppes</name>
    <dbReference type="NCBI Taxonomy" id="5323"/>
    <lineage>
        <taxon>Eukaryota</taxon>
        <taxon>Fungi</taxon>
        <taxon>Dikarya</taxon>
        <taxon>Basidiomycota</taxon>
        <taxon>Agaricomycotina</taxon>
        <taxon>Agaricomycetes</taxon>
        <taxon>Agaricomycetidae</taxon>
        <taxon>Agaricales</taxon>
        <taxon>Pleurotineae</taxon>
        <taxon>Pleurotaceae</taxon>
        <taxon>Pleurotus</taxon>
    </lineage>
</organism>
<dbReference type="AlphaFoldDB" id="A0A9P6A3V0"/>
<gene>
    <name evidence="1" type="ORF">BDN71DRAFT_1587460</name>
</gene>
<accession>A0A9P6A3V0</accession>
<name>A0A9P6A3V0_PLEER</name>